<name>A0ABP0V2I9_9BRYO</name>
<feature type="compositionally biased region" description="Polar residues" evidence="1">
    <location>
        <begin position="853"/>
        <end position="864"/>
    </location>
</feature>
<sequence length="906" mass="98243">MFAKTERKDLQNWCFSLGRYMGLCGSKSSVGGDGGGSRMRRGGASFLETPDTDPPSFSIFLNNCSAASLSSSSSSSSSSSTSPLTPRDSPPPPRNRRTEASLEVASNKLLLLQGVRKTDDAWSFVPPHFAIAEWRRSSSRETSSLRGTSLLEESRSKEVEVQAMTPNLKSTTQLDHQGKKKMGVEKELCIKGSPLKQLNSNVLYSVPGLPLTKMPVQAVADNGSHTEHHWRWSNNSRAAMDRTSLGLANSTHLMKFASDENSTTAADSLKLMKSLLAILHEEHHPQTDLCQMHNSDAPQENKNCADRKESVQFSSPVTTMVQMNPVIPPVSGYAPTSSVMVKDHVTYPSLGAASLEDSVLCIELPTAEQIEATSRCSCVVRGKVSEEVSKASHSEEGAEEVSPHVKSRKILTQLDDCSVEDEQKKNMIVDQHHHNSRAGLDYSLSEVQDFDDVTGDQITFIEIVLNAESGGFVTEMTTVCSNRSAAEKPNQQEGASLLSEGVKPRKIQGKNMDLGLGSDTISTLEVGEDCHWQAQTHVMQLENGDEDTHGSAAVRNKILPNSREICIQGFDAHDNLQLEGESAVKPLQDSFAEKQCQVPIEQHPTLQITEKKETSPSEFQLLGISVESIPQYNLPLLQIQEVPTLAYVPECFISLAIPDARELEHDRHLSSKNVTDVYGGSSRECEVAAKIKVGNHSPVLQKLVETADTTQLDLAVPVLSCTCSDRAEDVNEFPEADKLSECVLASFTKACPPESDNAGSSADLEADNMSQCPAGVHALQAFLEQMITSKDESYTQMDCVASCHLQDEEFGGNLKEAAVRADYLHGSSTTTEDNIADPLSVTTPSSTTPSTPQLSRDTSSTISGASTQHLQLTTHLLPGVLSAEEIAEIWRAVGDSLSPFSASSTP</sequence>
<gene>
    <name evidence="2" type="ORF">CSSPTR1EN2_LOCUS23011</name>
</gene>
<evidence type="ECO:0000256" key="1">
    <source>
        <dbReference type="SAM" id="MobiDB-lite"/>
    </source>
</evidence>
<evidence type="ECO:0000313" key="3">
    <source>
        <dbReference type="Proteomes" id="UP001497512"/>
    </source>
</evidence>
<accession>A0ABP0V2I9</accession>
<evidence type="ECO:0008006" key="4">
    <source>
        <dbReference type="Google" id="ProtNLM"/>
    </source>
</evidence>
<proteinExistence type="predicted"/>
<feature type="region of interest" description="Disordered" evidence="1">
    <location>
        <begin position="828"/>
        <end position="864"/>
    </location>
</feature>
<evidence type="ECO:0000313" key="2">
    <source>
        <dbReference type="EMBL" id="CAK9236611.1"/>
    </source>
</evidence>
<organism evidence="2 3">
    <name type="scientific">Sphagnum troendelagicum</name>
    <dbReference type="NCBI Taxonomy" id="128251"/>
    <lineage>
        <taxon>Eukaryota</taxon>
        <taxon>Viridiplantae</taxon>
        <taxon>Streptophyta</taxon>
        <taxon>Embryophyta</taxon>
        <taxon>Bryophyta</taxon>
        <taxon>Sphagnophytina</taxon>
        <taxon>Sphagnopsida</taxon>
        <taxon>Sphagnales</taxon>
        <taxon>Sphagnaceae</taxon>
        <taxon>Sphagnum</taxon>
    </lineage>
</organism>
<feature type="compositionally biased region" description="Low complexity" evidence="1">
    <location>
        <begin position="842"/>
        <end position="852"/>
    </location>
</feature>
<reference evidence="2" key="1">
    <citation type="submission" date="2024-02" db="EMBL/GenBank/DDBJ databases">
        <authorList>
            <consortium name="ELIXIR-Norway"/>
            <consortium name="Elixir Norway"/>
        </authorList>
    </citation>
    <scope>NUCLEOTIDE SEQUENCE</scope>
</reference>
<dbReference type="EMBL" id="OZ019901">
    <property type="protein sequence ID" value="CAK9236611.1"/>
    <property type="molecule type" value="Genomic_DNA"/>
</dbReference>
<keyword evidence="3" id="KW-1185">Reference proteome</keyword>
<dbReference type="Proteomes" id="UP001497512">
    <property type="component" value="Chromosome 9"/>
</dbReference>
<feature type="region of interest" description="Disordered" evidence="1">
    <location>
        <begin position="71"/>
        <end position="99"/>
    </location>
</feature>
<protein>
    <recommendedName>
        <fullName evidence="4">PH domain-containing protein</fullName>
    </recommendedName>
</protein>
<feature type="region of interest" description="Disordered" evidence="1">
    <location>
        <begin position="28"/>
        <end position="50"/>
    </location>
</feature>
<feature type="compositionally biased region" description="Low complexity" evidence="1">
    <location>
        <begin position="71"/>
        <end position="87"/>
    </location>
</feature>